<name>A0AAV5SGU1_9BILA</name>
<dbReference type="EMBL" id="BTSX01000001">
    <property type="protein sequence ID" value="GMS81413.1"/>
    <property type="molecule type" value="Genomic_DNA"/>
</dbReference>
<keyword evidence="3" id="KW-1185">Reference proteome</keyword>
<comment type="caution">
    <text evidence="2">The sequence shown here is derived from an EMBL/GenBank/DDBJ whole genome shotgun (WGS) entry which is preliminary data.</text>
</comment>
<feature type="non-terminal residue" evidence="2">
    <location>
        <position position="1"/>
    </location>
</feature>
<dbReference type="AlphaFoldDB" id="A0AAV5SGU1"/>
<protein>
    <submittedName>
        <fullName evidence="2">Uncharacterized protein</fullName>
    </submittedName>
</protein>
<gene>
    <name evidence="2" type="ORF">PENTCL1PPCAC_3588</name>
</gene>
<accession>A0AAV5SGU1</accession>
<feature type="chain" id="PRO_5043316133" evidence="1">
    <location>
        <begin position="27"/>
        <end position="74"/>
    </location>
</feature>
<dbReference type="Proteomes" id="UP001432027">
    <property type="component" value="Unassembled WGS sequence"/>
</dbReference>
<feature type="non-terminal residue" evidence="2">
    <location>
        <position position="74"/>
    </location>
</feature>
<feature type="signal peptide" evidence="1">
    <location>
        <begin position="1"/>
        <end position="26"/>
    </location>
</feature>
<sequence length="74" mass="8301">TVLGSSSISWMRSALLLIILLQSTSGYLLFFKRPQPVFSFGAPSDDIVERLVVEKMKRSAAHHLHTDTLKTEEV</sequence>
<organism evidence="2 3">
    <name type="scientific">Pristionchus entomophagus</name>
    <dbReference type="NCBI Taxonomy" id="358040"/>
    <lineage>
        <taxon>Eukaryota</taxon>
        <taxon>Metazoa</taxon>
        <taxon>Ecdysozoa</taxon>
        <taxon>Nematoda</taxon>
        <taxon>Chromadorea</taxon>
        <taxon>Rhabditida</taxon>
        <taxon>Rhabditina</taxon>
        <taxon>Diplogasteromorpha</taxon>
        <taxon>Diplogasteroidea</taxon>
        <taxon>Neodiplogasteridae</taxon>
        <taxon>Pristionchus</taxon>
    </lineage>
</organism>
<evidence type="ECO:0000313" key="2">
    <source>
        <dbReference type="EMBL" id="GMS81413.1"/>
    </source>
</evidence>
<evidence type="ECO:0000313" key="3">
    <source>
        <dbReference type="Proteomes" id="UP001432027"/>
    </source>
</evidence>
<evidence type="ECO:0000256" key="1">
    <source>
        <dbReference type="SAM" id="SignalP"/>
    </source>
</evidence>
<keyword evidence="1" id="KW-0732">Signal</keyword>
<reference evidence="2" key="1">
    <citation type="submission" date="2023-10" db="EMBL/GenBank/DDBJ databases">
        <title>Genome assembly of Pristionchus species.</title>
        <authorList>
            <person name="Yoshida K."/>
            <person name="Sommer R.J."/>
        </authorList>
    </citation>
    <scope>NUCLEOTIDE SEQUENCE</scope>
    <source>
        <strain evidence="2">RS0144</strain>
    </source>
</reference>
<proteinExistence type="predicted"/>